<dbReference type="Gene3D" id="3.40.50.10910">
    <property type="entry name" value="Amidohydrolase"/>
    <property type="match status" value="1"/>
</dbReference>
<evidence type="ECO:0000259" key="2">
    <source>
        <dbReference type="Pfam" id="PF01979"/>
    </source>
</evidence>
<dbReference type="PANTHER" id="PTHR43135:SF3">
    <property type="entry name" value="ALPHA-D-RIBOSE 1-METHYLPHOSPHONATE 5-TRIPHOSPHATE DIPHOSPHATASE"/>
    <property type="match status" value="1"/>
</dbReference>
<dbReference type="RefSeq" id="WP_145081272.1">
    <property type="nucleotide sequence ID" value="NZ_CP036298.1"/>
</dbReference>
<protein>
    <submittedName>
        <fullName evidence="3">Imidazolonepropionase</fullName>
    </submittedName>
</protein>
<dbReference type="SUPFAM" id="SSF51338">
    <property type="entry name" value="Composite domain of metallo-dependent hydrolases"/>
    <property type="match status" value="1"/>
</dbReference>
<reference evidence="3 4" key="1">
    <citation type="submission" date="2019-02" db="EMBL/GenBank/DDBJ databases">
        <title>Deep-cultivation of Planctomycetes and their phenomic and genomic characterization uncovers novel biology.</title>
        <authorList>
            <person name="Wiegand S."/>
            <person name="Jogler M."/>
            <person name="Boedeker C."/>
            <person name="Pinto D."/>
            <person name="Vollmers J."/>
            <person name="Rivas-Marin E."/>
            <person name="Kohn T."/>
            <person name="Peeters S.H."/>
            <person name="Heuer A."/>
            <person name="Rast P."/>
            <person name="Oberbeckmann S."/>
            <person name="Bunk B."/>
            <person name="Jeske O."/>
            <person name="Meyerdierks A."/>
            <person name="Storesund J.E."/>
            <person name="Kallscheuer N."/>
            <person name="Luecker S."/>
            <person name="Lage O.M."/>
            <person name="Pohl T."/>
            <person name="Merkel B.J."/>
            <person name="Hornburger P."/>
            <person name="Mueller R.-W."/>
            <person name="Bruemmer F."/>
            <person name="Labrenz M."/>
            <person name="Spormann A.M."/>
            <person name="Op den Camp H."/>
            <person name="Overmann J."/>
            <person name="Amann R."/>
            <person name="Jetten M.S.M."/>
            <person name="Mascher T."/>
            <person name="Medema M.H."/>
            <person name="Devos D.P."/>
            <person name="Kaster A.-K."/>
            <person name="Ovreas L."/>
            <person name="Rohde M."/>
            <person name="Galperin M.Y."/>
            <person name="Jogler C."/>
        </authorList>
    </citation>
    <scope>NUCLEOTIDE SEQUENCE [LARGE SCALE GENOMIC DNA]</scope>
    <source>
        <strain evidence="3 4">Q31a</strain>
    </source>
</reference>
<dbReference type="SUPFAM" id="SSF51556">
    <property type="entry name" value="Metallo-dependent hydrolases"/>
    <property type="match status" value="1"/>
</dbReference>
<dbReference type="Proteomes" id="UP000318017">
    <property type="component" value="Chromosome"/>
</dbReference>
<dbReference type="Gene3D" id="1.20.58.520">
    <property type="entry name" value="Amidohydrolase"/>
    <property type="match status" value="1"/>
</dbReference>
<feature type="domain" description="Amidohydrolase-related" evidence="2">
    <location>
        <begin position="105"/>
        <end position="438"/>
    </location>
</feature>
<keyword evidence="1" id="KW-0732">Signal</keyword>
<dbReference type="Pfam" id="PF01979">
    <property type="entry name" value="Amidohydro_1"/>
    <property type="match status" value="1"/>
</dbReference>
<evidence type="ECO:0000313" key="4">
    <source>
        <dbReference type="Proteomes" id="UP000318017"/>
    </source>
</evidence>
<sequence length="442" mass="47718" precursor="true">MSDYHLSRLMLVALAATVALLKQSPEVLAVDPQPTGLREMNSVASPTDSHPIAIVNARLIDGNGGAPLDDACVIVEGDTIVFVGPQSEATIPSTAERIDAAGKCLLPGLLDSHFHSRSSAKTLVEYELNNGVTAFRDPGHPFKFYHWLENSDTVIPRVFLTGGHLDAEPPAWPDQAVVIGTPQQATDAVNQHVDQGASAIKIYMRLPLSSIESACIAASGRKVPVTAHLELIDADDAIRAGVGGIEHITSFGTSLADPAHAREFKQAIIKDSEARRAWRPRLWQRINLDNNPRLEPLLNLLVQRQTFISPTLAVFEARANEKNATPEKVAAFDNMLQFFALCHQRGARIVVGSHTAAPFAAQGKAYLREVELMAQAGMQPLDIITAATKNNAIFLGAQDRLGTIEIGKQADLVLIDGDPTKTISEIDKVDRVMLGGIWVAGR</sequence>
<keyword evidence="4" id="KW-1185">Reference proteome</keyword>
<dbReference type="KEGG" id="ahel:Q31a_40840"/>
<name>A0A518GB34_9BACT</name>
<proteinExistence type="predicted"/>
<dbReference type="OrthoDB" id="9797498at2"/>
<dbReference type="Gene3D" id="2.30.40.10">
    <property type="entry name" value="Urease, subunit C, domain 1"/>
    <property type="match status" value="1"/>
</dbReference>
<evidence type="ECO:0000256" key="1">
    <source>
        <dbReference type="SAM" id="SignalP"/>
    </source>
</evidence>
<dbReference type="AlphaFoldDB" id="A0A518GB34"/>
<feature type="chain" id="PRO_5021901737" evidence="1">
    <location>
        <begin position="30"/>
        <end position="442"/>
    </location>
</feature>
<dbReference type="InterPro" id="IPR051781">
    <property type="entry name" value="Metallo-dep_Hydrolase"/>
</dbReference>
<dbReference type="InterPro" id="IPR032466">
    <property type="entry name" value="Metal_Hydrolase"/>
</dbReference>
<dbReference type="Gene3D" id="3.30.110.90">
    <property type="entry name" value="Amidohydrolase"/>
    <property type="match status" value="1"/>
</dbReference>
<dbReference type="InterPro" id="IPR011059">
    <property type="entry name" value="Metal-dep_hydrolase_composite"/>
</dbReference>
<dbReference type="EMBL" id="CP036298">
    <property type="protein sequence ID" value="QDV25757.1"/>
    <property type="molecule type" value="Genomic_DNA"/>
</dbReference>
<dbReference type="GO" id="GO:0016810">
    <property type="term" value="F:hydrolase activity, acting on carbon-nitrogen (but not peptide) bonds"/>
    <property type="evidence" value="ECO:0007669"/>
    <property type="project" value="InterPro"/>
</dbReference>
<gene>
    <name evidence="3" type="ORF">Q31a_40840</name>
</gene>
<evidence type="ECO:0000313" key="3">
    <source>
        <dbReference type="EMBL" id="QDV25757.1"/>
    </source>
</evidence>
<feature type="signal peptide" evidence="1">
    <location>
        <begin position="1"/>
        <end position="29"/>
    </location>
</feature>
<accession>A0A518GB34</accession>
<dbReference type="InterPro" id="IPR006680">
    <property type="entry name" value="Amidohydro-rel"/>
</dbReference>
<organism evidence="3 4">
    <name type="scientific">Aureliella helgolandensis</name>
    <dbReference type="NCBI Taxonomy" id="2527968"/>
    <lineage>
        <taxon>Bacteria</taxon>
        <taxon>Pseudomonadati</taxon>
        <taxon>Planctomycetota</taxon>
        <taxon>Planctomycetia</taxon>
        <taxon>Pirellulales</taxon>
        <taxon>Pirellulaceae</taxon>
        <taxon>Aureliella</taxon>
    </lineage>
</organism>
<dbReference type="PANTHER" id="PTHR43135">
    <property type="entry name" value="ALPHA-D-RIBOSE 1-METHYLPHOSPHONATE 5-TRIPHOSPHATE DIPHOSPHATASE"/>
    <property type="match status" value="1"/>
</dbReference>